<dbReference type="PANTHER" id="PTHR30290:SF10">
    <property type="entry name" value="PERIPLASMIC OLIGOPEPTIDE-BINDING PROTEIN-RELATED"/>
    <property type="match status" value="1"/>
</dbReference>
<evidence type="ECO:0000256" key="1">
    <source>
        <dbReference type="ARBA" id="ARBA00004196"/>
    </source>
</evidence>
<comment type="similarity">
    <text evidence="2">Belongs to the bacterial solute-binding protein 5 family.</text>
</comment>
<evidence type="ECO:0000256" key="3">
    <source>
        <dbReference type="ARBA" id="ARBA00022448"/>
    </source>
</evidence>
<sequence length="588" mass="65737">MSACEPQSPDLDTGPQPTVYRHSMDGAPTSLDPAHASSIYANFLVVNLFDTLYRYRYLARPYELVPNLAESLPEVSADGLIHTIRIKPGVRFIDDPAFPNGKGRVVRAADVVYSIKRHFDPATRSQGSWLWRGRIVGLDEWSEQGADYDREVAGLRALDDRTLQIQLIAPYPQLTHTLAQGFSAVVPAEAVEYHEAALGIHPVGSGPYRLARFDSTGATLIRNTGFRTEPFSLEAEGYDSSTQGGFGLESLEGEVPPFADRVEVAFITEDAARWSTFNAGESHFVKAPVTQFDQILASRNPPTLRAEYAERYHLLANLESGFVHTDFNMNDPRIGYHPDPDQNVRNRALRCAIVKAFDWERRNEVFFSGLGRVFPGIIPPVTPEYQPPGADDPTTRDVLGAISLLKRNGWHAGNLPELEYGFTSSVTERQMFEQFRSFMADIGYPAERIRPLTFASYGDYARAYSNREVMLINSSWTMDYPDAQNTMQLFYGPNAAPGSNVANYENGEFDRLYQTGASMPPSPLRTTLYQKMNRLVIGDCATISGISRTLVLLWDREWRMLPDRSFVGGYFVRFAAPPATPEAKETNP</sequence>
<evidence type="ECO:0000313" key="8">
    <source>
        <dbReference type="Proteomes" id="UP001359886"/>
    </source>
</evidence>
<evidence type="ECO:0000256" key="2">
    <source>
        <dbReference type="ARBA" id="ARBA00005695"/>
    </source>
</evidence>
<name>A0AAW9R5U9_9GAMM</name>
<keyword evidence="8" id="KW-1185">Reference proteome</keyword>
<dbReference type="InterPro" id="IPR000914">
    <property type="entry name" value="SBP_5_dom"/>
</dbReference>
<dbReference type="SUPFAM" id="SSF53850">
    <property type="entry name" value="Periplasmic binding protein-like II"/>
    <property type="match status" value="1"/>
</dbReference>
<dbReference type="Gene3D" id="3.10.105.10">
    <property type="entry name" value="Dipeptide-binding Protein, Domain 3"/>
    <property type="match status" value="1"/>
</dbReference>
<dbReference type="GO" id="GO:0043190">
    <property type="term" value="C:ATP-binding cassette (ABC) transporter complex"/>
    <property type="evidence" value="ECO:0007669"/>
    <property type="project" value="InterPro"/>
</dbReference>
<dbReference type="GO" id="GO:0030288">
    <property type="term" value="C:outer membrane-bounded periplasmic space"/>
    <property type="evidence" value="ECO:0007669"/>
    <property type="project" value="UniProtKB-ARBA"/>
</dbReference>
<dbReference type="AlphaFoldDB" id="A0AAW9R5U9"/>
<dbReference type="GO" id="GO:0015833">
    <property type="term" value="P:peptide transport"/>
    <property type="evidence" value="ECO:0007669"/>
    <property type="project" value="TreeGrafter"/>
</dbReference>
<feature type="region of interest" description="Disordered" evidence="5">
    <location>
        <begin position="1"/>
        <end position="26"/>
    </location>
</feature>
<evidence type="ECO:0000259" key="6">
    <source>
        <dbReference type="Pfam" id="PF00496"/>
    </source>
</evidence>
<keyword evidence="4" id="KW-0732">Signal</keyword>
<dbReference type="Gene3D" id="3.40.190.10">
    <property type="entry name" value="Periplasmic binding protein-like II"/>
    <property type="match status" value="1"/>
</dbReference>
<feature type="domain" description="Solute-binding protein family 5" evidence="6">
    <location>
        <begin position="63"/>
        <end position="495"/>
    </location>
</feature>
<dbReference type="Pfam" id="PF00496">
    <property type="entry name" value="SBP_bac_5"/>
    <property type="match status" value="1"/>
</dbReference>
<dbReference type="InterPro" id="IPR039424">
    <property type="entry name" value="SBP_5"/>
</dbReference>
<evidence type="ECO:0000256" key="5">
    <source>
        <dbReference type="SAM" id="MobiDB-lite"/>
    </source>
</evidence>
<organism evidence="7 8">
    <name type="scientific">Elongatibacter sediminis</name>
    <dbReference type="NCBI Taxonomy" id="3119006"/>
    <lineage>
        <taxon>Bacteria</taxon>
        <taxon>Pseudomonadati</taxon>
        <taxon>Pseudomonadota</taxon>
        <taxon>Gammaproteobacteria</taxon>
        <taxon>Chromatiales</taxon>
        <taxon>Wenzhouxiangellaceae</taxon>
        <taxon>Elongatibacter</taxon>
    </lineage>
</organism>
<comment type="subcellular location">
    <subcellularLocation>
        <location evidence="1">Cell envelope</location>
    </subcellularLocation>
</comment>
<accession>A0AAW9R5U9</accession>
<gene>
    <name evidence="7" type="ORF">V3330_05730</name>
</gene>
<comment type="caution">
    <text evidence="7">The sequence shown here is derived from an EMBL/GenBank/DDBJ whole genome shotgun (WGS) entry which is preliminary data.</text>
</comment>
<reference evidence="7 8" key="1">
    <citation type="submission" date="2024-02" db="EMBL/GenBank/DDBJ databases">
        <title>A novel Wenzhouxiangellaceae bacterium, isolated from coastal sediments.</title>
        <authorList>
            <person name="Du Z.-J."/>
            <person name="Ye Y.-Q."/>
            <person name="Zhang X.-Y."/>
        </authorList>
    </citation>
    <scope>NUCLEOTIDE SEQUENCE [LARGE SCALE GENOMIC DNA]</scope>
    <source>
        <strain evidence="7 8">CH-27</strain>
    </source>
</reference>
<dbReference type="PIRSF" id="PIRSF002741">
    <property type="entry name" value="MppA"/>
    <property type="match status" value="1"/>
</dbReference>
<protein>
    <submittedName>
        <fullName evidence="7">ABC transporter substrate-binding protein</fullName>
    </submittedName>
</protein>
<proteinExistence type="inferred from homology"/>
<dbReference type="PANTHER" id="PTHR30290">
    <property type="entry name" value="PERIPLASMIC BINDING COMPONENT OF ABC TRANSPORTER"/>
    <property type="match status" value="1"/>
</dbReference>
<dbReference type="GO" id="GO:1904680">
    <property type="term" value="F:peptide transmembrane transporter activity"/>
    <property type="evidence" value="ECO:0007669"/>
    <property type="project" value="TreeGrafter"/>
</dbReference>
<dbReference type="InterPro" id="IPR030678">
    <property type="entry name" value="Peptide/Ni-bd"/>
</dbReference>
<keyword evidence="3" id="KW-0813">Transport</keyword>
<evidence type="ECO:0000256" key="4">
    <source>
        <dbReference type="ARBA" id="ARBA00022729"/>
    </source>
</evidence>
<dbReference type="Proteomes" id="UP001359886">
    <property type="component" value="Unassembled WGS sequence"/>
</dbReference>
<evidence type="ECO:0000313" key="7">
    <source>
        <dbReference type="EMBL" id="MEJ8567119.1"/>
    </source>
</evidence>
<dbReference type="EMBL" id="JAZHOG010000003">
    <property type="protein sequence ID" value="MEJ8567119.1"/>
    <property type="molecule type" value="Genomic_DNA"/>
</dbReference>